<proteinExistence type="predicted"/>
<dbReference type="RefSeq" id="WP_379231057.1">
    <property type="nucleotide sequence ID" value="NZ_JBHSTE010000001.1"/>
</dbReference>
<evidence type="ECO:0000313" key="1">
    <source>
        <dbReference type="EMBL" id="MFC6331623.1"/>
    </source>
</evidence>
<organism evidence="1 2">
    <name type="scientific">Paenibacillus septentrionalis</name>
    <dbReference type="NCBI Taxonomy" id="429342"/>
    <lineage>
        <taxon>Bacteria</taxon>
        <taxon>Bacillati</taxon>
        <taxon>Bacillota</taxon>
        <taxon>Bacilli</taxon>
        <taxon>Bacillales</taxon>
        <taxon>Paenibacillaceae</taxon>
        <taxon>Paenibacillus</taxon>
    </lineage>
</organism>
<accession>A0ABW1V0Z9</accession>
<name>A0ABW1V0Z9_9BACL</name>
<evidence type="ECO:0008006" key="3">
    <source>
        <dbReference type="Google" id="ProtNLM"/>
    </source>
</evidence>
<sequence>MNGKYQDSNGTQRQVYYVDVQARQLYTQPDIASYHLVITANDYEVQQIEEQFNNINERYEGALDLMIKSTYRGGENIGYNNDAQDDDMRQLFQMLYNCGTDETRKHIESMNIL</sequence>
<comment type="caution">
    <text evidence="1">The sequence shown here is derived from an EMBL/GenBank/DDBJ whole genome shotgun (WGS) entry which is preliminary data.</text>
</comment>
<evidence type="ECO:0000313" key="2">
    <source>
        <dbReference type="Proteomes" id="UP001596233"/>
    </source>
</evidence>
<protein>
    <recommendedName>
        <fullName evidence="3">Hydrolase</fullName>
    </recommendedName>
</protein>
<dbReference type="Proteomes" id="UP001596233">
    <property type="component" value="Unassembled WGS sequence"/>
</dbReference>
<reference evidence="2" key="1">
    <citation type="journal article" date="2019" name="Int. J. Syst. Evol. Microbiol.">
        <title>The Global Catalogue of Microorganisms (GCM) 10K type strain sequencing project: providing services to taxonomists for standard genome sequencing and annotation.</title>
        <authorList>
            <consortium name="The Broad Institute Genomics Platform"/>
            <consortium name="The Broad Institute Genome Sequencing Center for Infectious Disease"/>
            <person name="Wu L."/>
            <person name="Ma J."/>
        </authorList>
    </citation>
    <scope>NUCLEOTIDE SEQUENCE [LARGE SCALE GENOMIC DNA]</scope>
    <source>
        <strain evidence="2">PCU 280</strain>
    </source>
</reference>
<dbReference type="EMBL" id="JBHSTE010000001">
    <property type="protein sequence ID" value="MFC6331623.1"/>
    <property type="molecule type" value="Genomic_DNA"/>
</dbReference>
<keyword evidence="2" id="KW-1185">Reference proteome</keyword>
<gene>
    <name evidence="1" type="ORF">ACFP56_03240</name>
</gene>